<evidence type="ECO:0000313" key="3">
    <source>
        <dbReference type="Proteomes" id="UP000631670"/>
    </source>
</evidence>
<evidence type="ECO:0008006" key="4">
    <source>
        <dbReference type="Google" id="ProtNLM"/>
    </source>
</evidence>
<sequence>MHPGWDLLRQILLGHPAHVRRSVLLLVALGVVVCGVLLAGSVALAAAGGAVVSLIGLLRLSRYQASRARLG</sequence>
<feature type="transmembrane region" description="Helical" evidence="1">
    <location>
        <begin position="24"/>
        <end position="57"/>
    </location>
</feature>
<evidence type="ECO:0000256" key="1">
    <source>
        <dbReference type="SAM" id="Phobius"/>
    </source>
</evidence>
<protein>
    <recommendedName>
        <fullName evidence="4">DUF3040 domain-containing protein</fullName>
    </recommendedName>
</protein>
<dbReference type="Proteomes" id="UP000631670">
    <property type="component" value="Unassembled WGS sequence"/>
</dbReference>
<keyword evidence="1" id="KW-0812">Transmembrane</keyword>
<evidence type="ECO:0000313" key="2">
    <source>
        <dbReference type="EMBL" id="MBE1496318.1"/>
    </source>
</evidence>
<keyword evidence="1" id="KW-1133">Transmembrane helix</keyword>
<keyword evidence="1" id="KW-0472">Membrane</keyword>
<accession>A0ABR9HZE9</accession>
<dbReference type="RefSeq" id="WP_143265344.1">
    <property type="nucleotide sequence ID" value="NZ_JADBEG010000001.1"/>
</dbReference>
<name>A0ABR9HZE9_9PSEU</name>
<organism evidence="2 3">
    <name type="scientific">Amycolatopsis lexingtonensis</name>
    <dbReference type="NCBI Taxonomy" id="218822"/>
    <lineage>
        <taxon>Bacteria</taxon>
        <taxon>Bacillati</taxon>
        <taxon>Actinomycetota</taxon>
        <taxon>Actinomycetes</taxon>
        <taxon>Pseudonocardiales</taxon>
        <taxon>Pseudonocardiaceae</taxon>
        <taxon>Amycolatopsis</taxon>
    </lineage>
</organism>
<keyword evidence="3" id="KW-1185">Reference proteome</keyword>
<proteinExistence type="predicted"/>
<gene>
    <name evidence="2" type="ORF">H4696_003418</name>
</gene>
<comment type="caution">
    <text evidence="2">The sequence shown here is derived from an EMBL/GenBank/DDBJ whole genome shotgun (WGS) entry which is preliminary data.</text>
</comment>
<reference evidence="2 3" key="1">
    <citation type="submission" date="2020-10" db="EMBL/GenBank/DDBJ databases">
        <title>Sequencing the genomes of 1000 actinobacteria strains.</title>
        <authorList>
            <person name="Klenk H.-P."/>
        </authorList>
    </citation>
    <scope>NUCLEOTIDE SEQUENCE [LARGE SCALE GENOMIC DNA]</scope>
    <source>
        <strain evidence="2 3">DSM 44653</strain>
    </source>
</reference>
<dbReference type="EMBL" id="JADBEG010000001">
    <property type="protein sequence ID" value="MBE1496318.1"/>
    <property type="molecule type" value="Genomic_DNA"/>
</dbReference>